<dbReference type="OrthoDB" id="294295at2759"/>
<keyword evidence="2" id="KW-1185">Reference proteome</keyword>
<dbReference type="AlphaFoldDB" id="X6MB64"/>
<reference evidence="1 2" key="1">
    <citation type="journal article" date="2013" name="Curr. Biol.">
        <title>The Genome of the Foraminiferan Reticulomyxa filosa.</title>
        <authorList>
            <person name="Glockner G."/>
            <person name="Hulsmann N."/>
            <person name="Schleicher M."/>
            <person name="Noegel A.A."/>
            <person name="Eichinger L."/>
            <person name="Gallinger C."/>
            <person name="Pawlowski J."/>
            <person name="Sierra R."/>
            <person name="Euteneuer U."/>
            <person name="Pillet L."/>
            <person name="Moustafa A."/>
            <person name="Platzer M."/>
            <person name="Groth M."/>
            <person name="Szafranski K."/>
            <person name="Schliwa M."/>
        </authorList>
    </citation>
    <scope>NUCLEOTIDE SEQUENCE [LARGE SCALE GENOMIC DNA]</scope>
</reference>
<evidence type="ECO:0000313" key="2">
    <source>
        <dbReference type="Proteomes" id="UP000023152"/>
    </source>
</evidence>
<accession>X6MB64</accession>
<name>X6MB64_RETFI</name>
<protein>
    <submittedName>
        <fullName evidence="1">Uncharacterized protein</fullName>
    </submittedName>
</protein>
<gene>
    <name evidence="1" type="ORF">RFI_26512</name>
</gene>
<dbReference type="Proteomes" id="UP000023152">
    <property type="component" value="Unassembled WGS sequence"/>
</dbReference>
<evidence type="ECO:0000313" key="1">
    <source>
        <dbReference type="EMBL" id="ETO10866.1"/>
    </source>
</evidence>
<dbReference type="EMBL" id="ASPP01023046">
    <property type="protein sequence ID" value="ETO10866.1"/>
    <property type="molecule type" value="Genomic_DNA"/>
</dbReference>
<organism evidence="1 2">
    <name type="scientific">Reticulomyxa filosa</name>
    <dbReference type="NCBI Taxonomy" id="46433"/>
    <lineage>
        <taxon>Eukaryota</taxon>
        <taxon>Sar</taxon>
        <taxon>Rhizaria</taxon>
        <taxon>Retaria</taxon>
        <taxon>Foraminifera</taxon>
        <taxon>Monothalamids</taxon>
        <taxon>Reticulomyxidae</taxon>
        <taxon>Reticulomyxa</taxon>
    </lineage>
</organism>
<proteinExistence type="predicted"/>
<comment type="caution">
    <text evidence="1">The sequence shown here is derived from an EMBL/GenBank/DDBJ whole genome shotgun (WGS) entry which is preliminary data.</text>
</comment>
<sequence>MVIGGHETIGKYIVKALKENDKTVETWIGGRPKKDKKSEERYVDVDIGDTKSVESFFSHVKEIDYLKKVKIKIKKYISIVAFEIFFYIFPKHFSQCQESYEKAMNKKRNTLD</sequence>